<dbReference type="CDD" id="cd03443">
    <property type="entry name" value="PaaI_thioesterase"/>
    <property type="match status" value="1"/>
</dbReference>
<sequence>MTSIGARKFIHQITRTLTSMSGFDNNVSKLRIVSAAEGKCTAELTIDEDHQNRMGGLHGGLIATLVDVVAAKAVMSTGKATKGVVTNLRISYARRARVGEDIVIIADTDKVGKNISFCRVTISQKDTGKLVATGSHTAYIG</sequence>
<evidence type="ECO:0000256" key="2">
    <source>
        <dbReference type="ARBA" id="ARBA00004173"/>
    </source>
</evidence>
<dbReference type="FunFam" id="3.10.129.10:FF:000021">
    <property type="entry name" value="Acyl-coenzyme A thioesterase 13"/>
    <property type="match status" value="1"/>
</dbReference>
<comment type="catalytic activity">
    <reaction evidence="17">
        <text>a fatty acyl-CoA + H2O = a fatty acid + CoA + H(+)</text>
        <dbReference type="Rhea" id="RHEA:16781"/>
        <dbReference type="ChEBI" id="CHEBI:15377"/>
        <dbReference type="ChEBI" id="CHEBI:15378"/>
        <dbReference type="ChEBI" id="CHEBI:28868"/>
        <dbReference type="ChEBI" id="CHEBI:57287"/>
        <dbReference type="ChEBI" id="CHEBI:77636"/>
    </reaction>
    <physiologicalReaction direction="left-to-right" evidence="17">
        <dbReference type="Rhea" id="RHEA:16782"/>
    </physiologicalReaction>
</comment>
<comment type="catalytic activity">
    <reaction evidence="16">
        <text>hexanoyl-CoA + H2O = hexanoate + CoA + H(+)</text>
        <dbReference type="Rhea" id="RHEA:40115"/>
        <dbReference type="ChEBI" id="CHEBI:15377"/>
        <dbReference type="ChEBI" id="CHEBI:15378"/>
        <dbReference type="ChEBI" id="CHEBI:17120"/>
        <dbReference type="ChEBI" id="CHEBI:57287"/>
        <dbReference type="ChEBI" id="CHEBI:62620"/>
    </reaction>
    <physiologicalReaction direction="left-to-right" evidence="16">
        <dbReference type="Rhea" id="RHEA:40116"/>
    </physiologicalReaction>
</comment>
<comment type="function">
    <text evidence="18">Catalyzes the hydrolysis of acyl-CoAs into free fatty acids and coenzyme A (CoASH), regulating their respective intracellular levels. Has acyl-CoA thioesterase activity towards medium (C12) and long-chain (C18) fatty acyl-CoA substrates. Can also hydrolyze 3-hydroxyphenylacetyl-CoA and 3,4-dihydroxyphenylacetyl-CoA (in vitro). May play a role in controlling adaptive thermogenesis.</text>
</comment>
<evidence type="ECO:0000256" key="12">
    <source>
        <dbReference type="ARBA" id="ARBA00023242"/>
    </source>
</evidence>
<evidence type="ECO:0000256" key="15">
    <source>
        <dbReference type="ARBA" id="ARBA00048074"/>
    </source>
</evidence>
<dbReference type="GO" id="GO:0006629">
    <property type="term" value="P:lipid metabolic process"/>
    <property type="evidence" value="ECO:0007669"/>
    <property type="project" value="UniProtKB-KW"/>
</dbReference>
<comment type="subunit">
    <text evidence="19">Homotetramer. Interacts with PCTP.</text>
</comment>
<keyword evidence="11" id="KW-0206">Cytoskeleton</keyword>
<gene>
    <name evidence="25" type="primary">ACOT13_3</name>
    <name evidence="25" type="ORF">SK128_026643</name>
</gene>
<feature type="domain" description="Thioesterase" evidence="24">
    <location>
        <begin position="54"/>
        <end position="129"/>
    </location>
</feature>
<dbReference type="PANTHER" id="PTHR21660:SF1">
    <property type="entry name" value="ACYL-COENZYME A THIOESTERASE 13"/>
    <property type="match status" value="1"/>
</dbReference>
<evidence type="ECO:0000256" key="4">
    <source>
        <dbReference type="ARBA" id="ARBA00004514"/>
    </source>
</evidence>
<evidence type="ECO:0000256" key="3">
    <source>
        <dbReference type="ARBA" id="ARBA00004186"/>
    </source>
</evidence>
<keyword evidence="9" id="KW-0443">Lipid metabolism</keyword>
<dbReference type="InterPro" id="IPR029069">
    <property type="entry name" value="HotDog_dom_sf"/>
</dbReference>
<evidence type="ECO:0000256" key="21">
    <source>
        <dbReference type="ARBA" id="ARBA00075657"/>
    </source>
</evidence>
<evidence type="ECO:0000256" key="18">
    <source>
        <dbReference type="ARBA" id="ARBA00058205"/>
    </source>
</evidence>
<keyword evidence="8" id="KW-0007">Acetylation</keyword>
<evidence type="ECO:0000313" key="25">
    <source>
        <dbReference type="EMBL" id="KAK7079686.1"/>
    </source>
</evidence>
<evidence type="ECO:0000256" key="8">
    <source>
        <dbReference type="ARBA" id="ARBA00022990"/>
    </source>
</evidence>
<evidence type="ECO:0000313" key="26">
    <source>
        <dbReference type="Proteomes" id="UP001381693"/>
    </source>
</evidence>
<evidence type="ECO:0000256" key="14">
    <source>
        <dbReference type="ARBA" id="ARBA00047969"/>
    </source>
</evidence>
<evidence type="ECO:0000256" key="16">
    <source>
        <dbReference type="ARBA" id="ARBA00050199"/>
    </source>
</evidence>
<comment type="similarity">
    <text evidence="5">Belongs to the thioesterase PaaI family.</text>
</comment>
<dbReference type="AlphaFoldDB" id="A0AAN9A3W7"/>
<keyword evidence="7" id="KW-0378">Hydrolase</keyword>
<evidence type="ECO:0000256" key="22">
    <source>
        <dbReference type="ARBA" id="ARBA00081533"/>
    </source>
</evidence>
<evidence type="ECO:0000256" key="13">
    <source>
        <dbReference type="ARBA" id="ARBA00047588"/>
    </source>
</evidence>
<dbReference type="InterPro" id="IPR006683">
    <property type="entry name" value="Thioestr_dom"/>
</dbReference>
<comment type="catalytic activity">
    <reaction evidence="15">
        <text>dodecanoyl-CoA + H2O = dodecanoate + CoA + H(+)</text>
        <dbReference type="Rhea" id="RHEA:30135"/>
        <dbReference type="ChEBI" id="CHEBI:15377"/>
        <dbReference type="ChEBI" id="CHEBI:15378"/>
        <dbReference type="ChEBI" id="CHEBI:18262"/>
        <dbReference type="ChEBI" id="CHEBI:57287"/>
        <dbReference type="ChEBI" id="CHEBI:57375"/>
    </reaction>
    <physiologicalReaction direction="left-to-right" evidence="15">
        <dbReference type="Rhea" id="RHEA:30136"/>
    </physiologicalReaction>
</comment>
<keyword evidence="12" id="KW-0539">Nucleus</keyword>
<evidence type="ECO:0000256" key="11">
    <source>
        <dbReference type="ARBA" id="ARBA00023212"/>
    </source>
</evidence>
<dbReference type="PANTHER" id="PTHR21660">
    <property type="entry name" value="THIOESTERASE SUPERFAMILY MEMBER-RELATED"/>
    <property type="match status" value="1"/>
</dbReference>
<dbReference type="EMBL" id="JAXCGZ010006537">
    <property type="protein sequence ID" value="KAK7079686.1"/>
    <property type="molecule type" value="Genomic_DNA"/>
</dbReference>
<keyword evidence="6" id="KW-0963">Cytoplasm</keyword>
<dbReference type="SUPFAM" id="SSF54637">
    <property type="entry name" value="Thioesterase/thiol ester dehydrase-isomerase"/>
    <property type="match status" value="1"/>
</dbReference>
<evidence type="ECO:0000256" key="17">
    <source>
        <dbReference type="ARBA" id="ARBA00052976"/>
    </source>
</evidence>
<dbReference type="GO" id="GO:0005829">
    <property type="term" value="C:cytosol"/>
    <property type="evidence" value="ECO:0007669"/>
    <property type="project" value="UniProtKB-SubCell"/>
</dbReference>
<dbReference type="Pfam" id="PF03061">
    <property type="entry name" value="4HBT"/>
    <property type="match status" value="1"/>
</dbReference>
<comment type="catalytic activity">
    <reaction evidence="13">
        <text>octanoyl-CoA + H2O = octanoate + CoA + H(+)</text>
        <dbReference type="Rhea" id="RHEA:30143"/>
        <dbReference type="ChEBI" id="CHEBI:15377"/>
        <dbReference type="ChEBI" id="CHEBI:15378"/>
        <dbReference type="ChEBI" id="CHEBI:25646"/>
        <dbReference type="ChEBI" id="CHEBI:57287"/>
        <dbReference type="ChEBI" id="CHEBI:57386"/>
    </reaction>
    <physiologicalReaction direction="left-to-right" evidence="13">
        <dbReference type="Rhea" id="RHEA:30144"/>
    </physiologicalReaction>
</comment>
<name>A0AAN9A3W7_HALRR</name>
<organism evidence="25 26">
    <name type="scientific">Halocaridina rubra</name>
    <name type="common">Hawaiian red shrimp</name>
    <dbReference type="NCBI Taxonomy" id="373956"/>
    <lineage>
        <taxon>Eukaryota</taxon>
        <taxon>Metazoa</taxon>
        <taxon>Ecdysozoa</taxon>
        <taxon>Arthropoda</taxon>
        <taxon>Crustacea</taxon>
        <taxon>Multicrustacea</taxon>
        <taxon>Malacostraca</taxon>
        <taxon>Eumalacostraca</taxon>
        <taxon>Eucarida</taxon>
        <taxon>Decapoda</taxon>
        <taxon>Pleocyemata</taxon>
        <taxon>Caridea</taxon>
        <taxon>Atyoidea</taxon>
        <taxon>Atyidae</taxon>
        <taxon>Halocaridina</taxon>
    </lineage>
</organism>
<reference evidence="25 26" key="1">
    <citation type="submission" date="2023-11" db="EMBL/GenBank/DDBJ databases">
        <title>Halocaridina rubra genome assembly.</title>
        <authorList>
            <person name="Smith C."/>
        </authorList>
    </citation>
    <scope>NUCLEOTIDE SEQUENCE [LARGE SCALE GENOMIC DNA]</scope>
    <source>
        <strain evidence="25">EP-1</strain>
        <tissue evidence="25">Whole</tissue>
    </source>
</reference>
<evidence type="ECO:0000256" key="23">
    <source>
        <dbReference type="ARBA" id="ARBA00083956"/>
    </source>
</evidence>
<dbReference type="GO" id="GO:0047617">
    <property type="term" value="F:fatty acyl-CoA hydrolase activity"/>
    <property type="evidence" value="ECO:0007669"/>
    <property type="project" value="InterPro"/>
</dbReference>
<dbReference type="Proteomes" id="UP001381693">
    <property type="component" value="Unassembled WGS sequence"/>
</dbReference>
<dbReference type="GO" id="GO:0005739">
    <property type="term" value="C:mitochondrion"/>
    <property type="evidence" value="ECO:0007669"/>
    <property type="project" value="UniProtKB-SubCell"/>
</dbReference>
<evidence type="ECO:0000259" key="24">
    <source>
        <dbReference type="Pfam" id="PF03061"/>
    </source>
</evidence>
<protein>
    <recommendedName>
        <fullName evidence="20">Acyl-coenzyme A thioesterase 13</fullName>
    </recommendedName>
    <alternativeName>
        <fullName evidence="22">Hotdog-fold thioesterase superfamily member 2</fullName>
    </alternativeName>
    <alternativeName>
        <fullName evidence="21">Palmitoyl-CoA hydrolase</fullName>
    </alternativeName>
    <alternativeName>
        <fullName evidence="23">Thioesterase superfamily member 2</fullName>
    </alternativeName>
</protein>
<evidence type="ECO:0000256" key="7">
    <source>
        <dbReference type="ARBA" id="ARBA00022801"/>
    </source>
</evidence>
<evidence type="ECO:0000256" key="20">
    <source>
        <dbReference type="ARBA" id="ARBA00067273"/>
    </source>
</evidence>
<dbReference type="Gene3D" id="3.10.129.10">
    <property type="entry name" value="Hotdog Thioesterase"/>
    <property type="match status" value="1"/>
</dbReference>
<keyword evidence="26" id="KW-1185">Reference proteome</keyword>
<dbReference type="InterPro" id="IPR039298">
    <property type="entry name" value="ACOT13"/>
</dbReference>
<evidence type="ECO:0000256" key="1">
    <source>
        <dbReference type="ARBA" id="ARBA00004123"/>
    </source>
</evidence>
<proteinExistence type="inferred from homology"/>
<keyword evidence="10" id="KW-0496">Mitochondrion</keyword>
<dbReference type="NCBIfam" id="TIGR00369">
    <property type="entry name" value="unchar_dom_1"/>
    <property type="match status" value="1"/>
</dbReference>
<evidence type="ECO:0000256" key="6">
    <source>
        <dbReference type="ARBA" id="ARBA00022490"/>
    </source>
</evidence>
<evidence type="ECO:0000256" key="5">
    <source>
        <dbReference type="ARBA" id="ARBA00008324"/>
    </source>
</evidence>
<evidence type="ECO:0000256" key="10">
    <source>
        <dbReference type="ARBA" id="ARBA00023128"/>
    </source>
</evidence>
<dbReference type="GO" id="GO:0005634">
    <property type="term" value="C:nucleus"/>
    <property type="evidence" value="ECO:0007669"/>
    <property type="project" value="UniProtKB-SubCell"/>
</dbReference>
<dbReference type="GO" id="GO:0005819">
    <property type="term" value="C:spindle"/>
    <property type="evidence" value="ECO:0007669"/>
    <property type="project" value="UniProtKB-SubCell"/>
</dbReference>
<accession>A0AAN9A3W7</accession>
<comment type="subcellular location">
    <subcellularLocation>
        <location evidence="3">Cytoplasm</location>
        <location evidence="3">Cytoskeleton</location>
        <location evidence="3">Spindle</location>
    </subcellularLocation>
    <subcellularLocation>
        <location evidence="4">Cytoplasm</location>
        <location evidence="4">Cytosol</location>
    </subcellularLocation>
    <subcellularLocation>
        <location evidence="2">Mitochondrion</location>
    </subcellularLocation>
    <subcellularLocation>
        <location evidence="1">Nucleus</location>
    </subcellularLocation>
</comment>
<evidence type="ECO:0000256" key="19">
    <source>
        <dbReference type="ARBA" id="ARBA00064709"/>
    </source>
</evidence>
<evidence type="ECO:0000256" key="9">
    <source>
        <dbReference type="ARBA" id="ARBA00023098"/>
    </source>
</evidence>
<comment type="caution">
    <text evidence="25">The sequence shown here is derived from an EMBL/GenBank/DDBJ whole genome shotgun (WGS) entry which is preliminary data.</text>
</comment>
<comment type="catalytic activity">
    <reaction evidence="14">
        <text>decanoyl-CoA + H2O = decanoate + CoA + H(+)</text>
        <dbReference type="Rhea" id="RHEA:40059"/>
        <dbReference type="ChEBI" id="CHEBI:15377"/>
        <dbReference type="ChEBI" id="CHEBI:15378"/>
        <dbReference type="ChEBI" id="CHEBI:27689"/>
        <dbReference type="ChEBI" id="CHEBI:57287"/>
        <dbReference type="ChEBI" id="CHEBI:61430"/>
    </reaction>
    <physiologicalReaction direction="left-to-right" evidence="14">
        <dbReference type="Rhea" id="RHEA:40060"/>
    </physiologicalReaction>
</comment>
<dbReference type="InterPro" id="IPR003736">
    <property type="entry name" value="PAAI_dom"/>
</dbReference>